<keyword evidence="4" id="KW-0732">Signal</keyword>
<name>A0A2R6X3H3_MARPO</name>
<evidence type="ECO:0000256" key="1">
    <source>
        <dbReference type="ARBA" id="ARBA00022527"/>
    </source>
</evidence>
<keyword evidence="7" id="KW-0418">Kinase</keyword>
<dbReference type="GO" id="GO:0004674">
    <property type="term" value="F:protein serine/threonine kinase activity"/>
    <property type="evidence" value="ECO:0007669"/>
    <property type="project" value="UniProtKB-KW"/>
</dbReference>
<feature type="binding site" evidence="11">
    <location>
        <position position="589"/>
    </location>
    <ligand>
        <name>ATP</name>
        <dbReference type="ChEBI" id="CHEBI:30616"/>
    </ligand>
</feature>
<dbReference type="PROSITE" id="PS00108">
    <property type="entry name" value="PROTEIN_KINASE_ST"/>
    <property type="match status" value="1"/>
</dbReference>
<dbReference type="PROSITE" id="PS00010">
    <property type="entry name" value="ASX_HYDROXYL"/>
    <property type="match status" value="1"/>
</dbReference>
<sequence length="945" mass="104876">MRGDQNGGRTMKTNRRRYLVGLLALSVLALLALQKYDNRRCAEKRPATGSSARLQLQSNGSDCQRACGNVSIPYPFGLSPQCAFSSYFVLDCRTDLGPNLKSNLPGPWPVLTHIAATSTLGQRFSNGTITNGLFEVNFLPVTQIQSNFILIDTTNIKAMGCEESVTASLTLDTQSPYMISERNVFIVVSCRAQGSAEGDGTPWSEGFSTTCGPVSCVNQFVMPYCGFYDCCIQTIGLTKTVSMTGLGITFAQFTNCGYSTVLYPDSFVARGEGVGGGYYGVHVYYFLQRGPDNQNCSEAAKDSEKFECSMSANCSNSFSGYYCHCILECYTGDGYKNGTGCKDINECLGSNNCSSIATCVNTNGSYWCKCPDLMEGNGLDPQLDFRGNNCTCVSVGSVVAFIIINSILLWYFFRRRRLAFDPAIFSQHELLNEIENKEGAKYCKLFTFSELREATKDFSVELKVGDSTVRWNYRRRARKRNWLHTQGTSNLPVIIGVSVGSVVAFIIINSILLWYFFRRRRLAFDPAIFSQHELLNEIENKEGAKYCKLFTFSELREATKDFSVELGAGGFGTVFEGTLRDGTKVAIKKAKHGMGETRNEAKQFVNEIVILSQLNHRNLVNLLGCCLETRVPVLVYEFVSNGNLHEHIQMTLPTEAQRSSEALVDENSYFCHPPLNWTLRLKIAIEAAEALAYLHWGTSPPVYHRDVKCANILLDDTYNVKVADFGLSKLVPLEDTDAYAVPTAIQGTPGYMDPALFDQYELTDKSDVYSYGVLLLVILTGQRPVDLKRQPRDQNLVNRCNRLMTQGLFADIIDPELSEAVESPDTLEAIDAVAKLALKCVSRDGQDRPTMKEVASELHTIRGKTKTRTSVSKMVKSLTKKVYFSREYSLVPLADGQLNNSYYTSTSSSTLGLPWSETESPQLSSSGLSEFELSKQERKPVLGNP</sequence>
<keyword evidence="13" id="KW-0812">Transmembrane</keyword>
<evidence type="ECO:0000259" key="15">
    <source>
        <dbReference type="PROSITE" id="PS50026"/>
    </source>
</evidence>
<dbReference type="Gene3D" id="2.10.25.10">
    <property type="entry name" value="Laminin"/>
    <property type="match status" value="1"/>
</dbReference>
<evidence type="ECO:0000256" key="3">
    <source>
        <dbReference type="ARBA" id="ARBA00022679"/>
    </source>
</evidence>
<evidence type="ECO:0000256" key="9">
    <source>
        <dbReference type="ARBA" id="ARBA00023157"/>
    </source>
</evidence>
<dbReference type="SMART" id="SM00220">
    <property type="entry name" value="S_TKc"/>
    <property type="match status" value="1"/>
</dbReference>
<organism evidence="16 17">
    <name type="scientific">Marchantia polymorpha</name>
    <name type="common">Common liverwort</name>
    <name type="synonym">Marchantia aquatica</name>
    <dbReference type="NCBI Taxonomy" id="3197"/>
    <lineage>
        <taxon>Eukaryota</taxon>
        <taxon>Viridiplantae</taxon>
        <taxon>Streptophyta</taxon>
        <taxon>Embryophyta</taxon>
        <taxon>Marchantiophyta</taxon>
        <taxon>Marchantiopsida</taxon>
        <taxon>Marchantiidae</taxon>
        <taxon>Marchantiales</taxon>
        <taxon>Marchantiaceae</taxon>
        <taxon>Marchantia</taxon>
    </lineage>
</organism>
<evidence type="ECO:0000256" key="5">
    <source>
        <dbReference type="ARBA" id="ARBA00022737"/>
    </source>
</evidence>
<feature type="compositionally biased region" description="Basic and acidic residues" evidence="12">
    <location>
        <begin position="932"/>
        <end position="945"/>
    </location>
</feature>
<evidence type="ECO:0000256" key="8">
    <source>
        <dbReference type="ARBA" id="ARBA00022840"/>
    </source>
</evidence>
<keyword evidence="3" id="KW-0808">Transferase</keyword>
<dbReference type="InterPro" id="IPR000719">
    <property type="entry name" value="Prot_kinase_dom"/>
</dbReference>
<dbReference type="SMART" id="SM00179">
    <property type="entry name" value="EGF_CA"/>
    <property type="match status" value="1"/>
</dbReference>
<keyword evidence="17" id="KW-1185">Reference proteome</keyword>
<dbReference type="PANTHER" id="PTHR46008:SF48">
    <property type="entry name" value="PROTEIN KINASE DOMAIN-CONTAINING PROTEIN"/>
    <property type="match status" value="1"/>
</dbReference>
<keyword evidence="13" id="KW-1133">Transmembrane helix</keyword>
<evidence type="ECO:0000313" key="17">
    <source>
        <dbReference type="Proteomes" id="UP000244005"/>
    </source>
</evidence>
<dbReference type="SUPFAM" id="SSF57184">
    <property type="entry name" value="Growth factor receptor domain"/>
    <property type="match status" value="1"/>
</dbReference>
<dbReference type="InterPro" id="IPR017441">
    <property type="entry name" value="Protein_kinase_ATP_BS"/>
</dbReference>
<keyword evidence="6 11" id="KW-0547">Nucleotide-binding</keyword>
<protein>
    <recommendedName>
        <fullName evidence="18">Protein kinase domain-containing protein</fullName>
    </recommendedName>
</protein>
<dbReference type="CDD" id="cd00054">
    <property type="entry name" value="EGF_CA"/>
    <property type="match status" value="1"/>
</dbReference>
<evidence type="ECO:0000256" key="10">
    <source>
        <dbReference type="PROSITE-ProRule" id="PRU00076"/>
    </source>
</evidence>
<evidence type="ECO:0000259" key="14">
    <source>
        <dbReference type="PROSITE" id="PS50011"/>
    </source>
</evidence>
<dbReference type="Pfam" id="PF07645">
    <property type="entry name" value="EGF_CA"/>
    <property type="match status" value="1"/>
</dbReference>
<dbReference type="InterPro" id="IPR001245">
    <property type="entry name" value="Ser-Thr/Tyr_kinase_cat_dom"/>
</dbReference>
<keyword evidence="9" id="KW-1015">Disulfide bond</keyword>
<dbReference type="Pfam" id="PF07714">
    <property type="entry name" value="PK_Tyr_Ser-Thr"/>
    <property type="match status" value="1"/>
</dbReference>
<dbReference type="PROSITE" id="PS50011">
    <property type="entry name" value="PROTEIN_KINASE_DOM"/>
    <property type="match status" value="1"/>
</dbReference>
<evidence type="ECO:0000256" key="12">
    <source>
        <dbReference type="SAM" id="MobiDB-lite"/>
    </source>
</evidence>
<keyword evidence="2 10" id="KW-0245">EGF-like domain</keyword>
<accession>A0A2R6X3H3</accession>
<keyword evidence="13" id="KW-0472">Membrane</keyword>
<keyword evidence="8 11" id="KW-0067">ATP-binding</keyword>
<dbReference type="InterPro" id="IPR049883">
    <property type="entry name" value="NOTCH1_EGF-like"/>
</dbReference>
<dbReference type="EMBL" id="KZ772710">
    <property type="protein sequence ID" value="PTQ40658.1"/>
    <property type="molecule type" value="Genomic_DNA"/>
</dbReference>
<dbReference type="GO" id="GO:0007166">
    <property type="term" value="P:cell surface receptor signaling pathway"/>
    <property type="evidence" value="ECO:0000318"/>
    <property type="project" value="GO_Central"/>
</dbReference>
<dbReference type="AlphaFoldDB" id="A0A2R6X3H3"/>
<dbReference type="FunFam" id="2.10.25.10:FF:000038">
    <property type="entry name" value="Fibrillin 2"/>
    <property type="match status" value="1"/>
</dbReference>
<feature type="transmembrane region" description="Helical" evidence="13">
    <location>
        <begin position="393"/>
        <end position="413"/>
    </location>
</feature>
<dbReference type="InterPro" id="IPR000152">
    <property type="entry name" value="EGF-type_Asp/Asn_hydroxyl_site"/>
</dbReference>
<proteinExistence type="predicted"/>
<dbReference type="InterPro" id="IPR000742">
    <property type="entry name" value="EGF"/>
</dbReference>
<dbReference type="PROSITE" id="PS00107">
    <property type="entry name" value="PROTEIN_KINASE_ATP"/>
    <property type="match status" value="1"/>
</dbReference>
<dbReference type="PROSITE" id="PS50026">
    <property type="entry name" value="EGF_3"/>
    <property type="match status" value="1"/>
</dbReference>
<evidence type="ECO:0000256" key="7">
    <source>
        <dbReference type="ARBA" id="ARBA00022777"/>
    </source>
</evidence>
<gene>
    <name evidence="16" type="ORF">MARPO_0038s0017</name>
</gene>
<dbReference type="GO" id="GO:0005509">
    <property type="term" value="F:calcium ion binding"/>
    <property type="evidence" value="ECO:0007669"/>
    <property type="project" value="InterPro"/>
</dbReference>
<feature type="region of interest" description="Disordered" evidence="12">
    <location>
        <begin position="908"/>
        <end position="945"/>
    </location>
</feature>
<evidence type="ECO:0000256" key="2">
    <source>
        <dbReference type="ARBA" id="ARBA00022536"/>
    </source>
</evidence>
<dbReference type="InterPro" id="IPR009030">
    <property type="entry name" value="Growth_fac_rcpt_cys_sf"/>
</dbReference>
<feature type="transmembrane region" description="Helical" evidence="13">
    <location>
        <begin position="493"/>
        <end position="517"/>
    </location>
</feature>
<dbReference type="EMBL" id="KZ772710">
    <property type="protein sequence ID" value="PTQ40657.1"/>
    <property type="molecule type" value="Genomic_DNA"/>
</dbReference>
<evidence type="ECO:0000256" key="6">
    <source>
        <dbReference type="ARBA" id="ARBA00022741"/>
    </source>
</evidence>
<dbReference type="SUPFAM" id="SSF56112">
    <property type="entry name" value="Protein kinase-like (PK-like)"/>
    <property type="match status" value="1"/>
</dbReference>
<dbReference type="Proteomes" id="UP000244005">
    <property type="component" value="Unassembled WGS sequence"/>
</dbReference>
<dbReference type="Gene3D" id="3.30.200.20">
    <property type="entry name" value="Phosphorylase Kinase, domain 1"/>
    <property type="match status" value="1"/>
</dbReference>
<evidence type="ECO:0000256" key="11">
    <source>
        <dbReference type="PROSITE-ProRule" id="PRU10141"/>
    </source>
</evidence>
<keyword evidence="1" id="KW-0723">Serine/threonine-protein kinase</keyword>
<evidence type="ECO:0000313" key="16">
    <source>
        <dbReference type="EMBL" id="PTQ40657.1"/>
    </source>
</evidence>
<dbReference type="InterPro" id="IPR008271">
    <property type="entry name" value="Ser/Thr_kinase_AS"/>
</dbReference>
<dbReference type="OMA" id="SAVQPCG"/>
<evidence type="ECO:0000256" key="4">
    <source>
        <dbReference type="ARBA" id="ARBA00022729"/>
    </source>
</evidence>
<reference evidence="17" key="1">
    <citation type="journal article" date="2017" name="Cell">
        <title>Insights into land plant evolution garnered from the Marchantia polymorpha genome.</title>
        <authorList>
            <person name="Bowman J.L."/>
            <person name="Kohchi T."/>
            <person name="Yamato K.T."/>
            <person name="Jenkins J."/>
            <person name="Shu S."/>
            <person name="Ishizaki K."/>
            <person name="Yamaoka S."/>
            <person name="Nishihama R."/>
            <person name="Nakamura Y."/>
            <person name="Berger F."/>
            <person name="Adam C."/>
            <person name="Aki S.S."/>
            <person name="Althoff F."/>
            <person name="Araki T."/>
            <person name="Arteaga-Vazquez M.A."/>
            <person name="Balasubrmanian S."/>
            <person name="Barry K."/>
            <person name="Bauer D."/>
            <person name="Boehm C.R."/>
            <person name="Briginshaw L."/>
            <person name="Caballero-Perez J."/>
            <person name="Catarino B."/>
            <person name="Chen F."/>
            <person name="Chiyoda S."/>
            <person name="Chovatia M."/>
            <person name="Davies K.M."/>
            <person name="Delmans M."/>
            <person name="Demura T."/>
            <person name="Dierschke T."/>
            <person name="Dolan L."/>
            <person name="Dorantes-Acosta A.E."/>
            <person name="Eklund D.M."/>
            <person name="Florent S.N."/>
            <person name="Flores-Sandoval E."/>
            <person name="Fujiyama A."/>
            <person name="Fukuzawa H."/>
            <person name="Galik B."/>
            <person name="Grimanelli D."/>
            <person name="Grimwood J."/>
            <person name="Grossniklaus U."/>
            <person name="Hamada T."/>
            <person name="Haseloff J."/>
            <person name="Hetherington A.J."/>
            <person name="Higo A."/>
            <person name="Hirakawa Y."/>
            <person name="Hundley H.N."/>
            <person name="Ikeda Y."/>
            <person name="Inoue K."/>
            <person name="Inoue S.I."/>
            <person name="Ishida S."/>
            <person name="Jia Q."/>
            <person name="Kakita M."/>
            <person name="Kanazawa T."/>
            <person name="Kawai Y."/>
            <person name="Kawashima T."/>
            <person name="Kennedy M."/>
            <person name="Kinose K."/>
            <person name="Kinoshita T."/>
            <person name="Kohara Y."/>
            <person name="Koide E."/>
            <person name="Komatsu K."/>
            <person name="Kopischke S."/>
            <person name="Kubo M."/>
            <person name="Kyozuka J."/>
            <person name="Lagercrantz U."/>
            <person name="Lin S.S."/>
            <person name="Lindquist E."/>
            <person name="Lipzen A.M."/>
            <person name="Lu C.W."/>
            <person name="De Luna E."/>
            <person name="Martienssen R.A."/>
            <person name="Minamino N."/>
            <person name="Mizutani M."/>
            <person name="Mizutani M."/>
            <person name="Mochizuki N."/>
            <person name="Monte I."/>
            <person name="Mosher R."/>
            <person name="Nagasaki H."/>
            <person name="Nakagami H."/>
            <person name="Naramoto S."/>
            <person name="Nishitani K."/>
            <person name="Ohtani M."/>
            <person name="Okamoto T."/>
            <person name="Okumura M."/>
            <person name="Phillips J."/>
            <person name="Pollak B."/>
            <person name="Reinders A."/>
            <person name="Rovekamp M."/>
            <person name="Sano R."/>
            <person name="Sawa S."/>
            <person name="Schmid M.W."/>
            <person name="Shirakawa M."/>
            <person name="Solano R."/>
            <person name="Spunde A."/>
            <person name="Suetsugu N."/>
            <person name="Sugano S."/>
            <person name="Sugiyama A."/>
            <person name="Sun R."/>
            <person name="Suzuki Y."/>
            <person name="Takenaka M."/>
            <person name="Takezawa D."/>
            <person name="Tomogane H."/>
            <person name="Tsuzuki M."/>
            <person name="Ueda T."/>
            <person name="Umeda M."/>
            <person name="Ward J.M."/>
            <person name="Watanabe Y."/>
            <person name="Yazaki K."/>
            <person name="Yokoyama R."/>
            <person name="Yoshitake Y."/>
            <person name="Yotsui I."/>
            <person name="Zachgo S."/>
            <person name="Schmutz J."/>
        </authorList>
    </citation>
    <scope>NUCLEOTIDE SEQUENCE [LARGE SCALE GENOMIC DNA]</scope>
    <source>
        <strain evidence="17">Tak-1</strain>
    </source>
</reference>
<comment type="caution">
    <text evidence="10">Lacks conserved residue(s) required for the propagation of feature annotation.</text>
</comment>
<feature type="domain" description="EGF-like" evidence="15">
    <location>
        <begin position="343"/>
        <end position="382"/>
    </location>
</feature>
<dbReference type="Gene3D" id="1.10.510.10">
    <property type="entry name" value="Transferase(Phosphotransferase) domain 1"/>
    <property type="match status" value="1"/>
</dbReference>
<evidence type="ECO:0008006" key="18">
    <source>
        <dbReference type="Google" id="ProtNLM"/>
    </source>
</evidence>
<feature type="domain" description="Protein kinase" evidence="14">
    <location>
        <begin position="560"/>
        <end position="862"/>
    </location>
</feature>
<evidence type="ECO:0000256" key="13">
    <source>
        <dbReference type="SAM" id="Phobius"/>
    </source>
</evidence>
<dbReference type="InterPro" id="IPR018097">
    <property type="entry name" value="EGF_Ca-bd_CS"/>
</dbReference>
<keyword evidence="5" id="KW-0677">Repeat</keyword>
<dbReference type="InterPro" id="IPR011009">
    <property type="entry name" value="Kinase-like_dom_sf"/>
</dbReference>
<dbReference type="GO" id="GO:0005886">
    <property type="term" value="C:plasma membrane"/>
    <property type="evidence" value="ECO:0000318"/>
    <property type="project" value="GO_Central"/>
</dbReference>
<reference evidence="16" key="2">
    <citation type="submission" date="2017-12" db="EMBL/GenBank/DDBJ databases">
        <title>WGS assembly of Marchantia polymorpha.</title>
        <authorList>
            <person name="Bowman J.L."/>
            <person name="Kohchi T."/>
            <person name="Yamato K.T."/>
            <person name="Jenkins J."/>
            <person name="Shu S."/>
            <person name="Ishizaki K."/>
            <person name="Yamaoka S."/>
            <person name="Nishihama R."/>
            <person name="Nakamura Y."/>
            <person name="Berger F."/>
            <person name="Adam C."/>
            <person name="Aki S.S."/>
            <person name="Althoff F."/>
            <person name="Araki T."/>
            <person name="Arteaga-Vazquez M.A."/>
            <person name="Balasubrmanian S."/>
            <person name="Bauer D."/>
            <person name="Boehm C.R."/>
            <person name="Briginshaw L."/>
            <person name="Caballero-Perez J."/>
            <person name="Catarino B."/>
            <person name="Chen F."/>
            <person name="Chiyoda S."/>
            <person name="Chovatia M."/>
            <person name="Davies K.M."/>
            <person name="Delmans M."/>
            <person name="Demura T."/>
            <person name="Dierschke T."/>
            <person name="Dolan L."/>
            <person name="Dorantes-Acosta A.E."/>
            <person name="Eklund D.M."/>
            <person name="Florent S.N."/>
            <person name="Flores-Sandoval E."/>
            <person name="Fujiyama A."/>
            <person name="Fukuzawa H."/>
            <person name="Galik B."/>
            <person name="Grimanelli D."/>
            <person name="Grimwood J."/>
            <person name="Grossniklaus U."/>
            <person name="Hamada T."/>
            <person name="Haseloff J."/>
            <person name="Hetherington A.J."/>
            <person name="Higo A."/>
            <person name="Hirakawa Y."/>
            <person name="Hundley H.N."/>
            <person name="Ikeda Y."/>
            <person name="Inoue K."/>
            <person name="Inoue S."/>
            <person name="Ishida S."/>
            <person name="Jia Q."/>
            <person name="Kakita M."/>
            <person name="Kanazawa T."/>
            <person name="Kawai Y."/>
            <person name="Kawashima T."/>
            <person name="Kennedy M."/>
            <person name="Kinose K."/>
            <person name="Kinoshita T."/>
            <person name="Kohara Y."/>
            <person name="Koide E."/>
            <person name="Komatsu K."/>
            <person name="Kopischke S."/>
            <person name="Kubo M."/>
            <person name="Kyozuka J."/>
            <person name="Lagercrantz U."/>
            <person name="Lin S.S."/>
            <person name="Lindquist E."/>
            <person name="Lipzen A.M."/>
            <person name="Lu C."/>
            <person name="Luna E.D."/>
            <person name="Martienssen R.A."/>
            <person name="Minamino N."/>
            <person name="Mizutani M."/>
            <person name="Mizutani M."/>
            <person name="Mochizuki N."/>
            <person name="Monte I."/>
            <person name="Mosher R."/>
            <person name="Nagasaki H."/>
            <person name="Nakagami H."/>
            <person name="Naramoto S."/>
            <person name="Nishitani K."/>
            <person name="Ohtani M."/>
            <person name="Okamoto T."/>
            <person name="Okumura M."/>
            <person name="Phillips J."/>
            <person name="Pollak B."/>
            <person name="Reinders A."/>
            <person name="Roevekamp M."/>
            <person name="Sano R."/>
            <person name="Sawa S."/>
            <person name="Schmid M.W."/>
            <person name="Shirakawa M."/>
            <person name="Solano R."/>
            <person name="Spunde A."/>
            <person name="Suetsugu N."/>
            <person name="Sugano S."/>
            <person name="Sugiyama A."/>
            <person name="Sun R."/>
            <person name="Suzuki Y."/>
            <person name="Takenaka M."/>
            <person name="Takezawa D."/>
            <person name="Tomogane H."/>
            <person name="Tsuzuki M."/>
            <person name="Ueda T."/>
            <person name="Umeda M."/>
            <person name="Ward J.M."/>
            <person name="Watanabe Y."/>
            <person name="Yazaki K."/>
            <person name="Yokoyama R."/>
            <person name="Yoshitake Y."/>
            <person name="Yotsui I."/>
            <person name="Zachgo S."/>
            <person name="Schmutz J."/>
        </authorList>
    </citation>
    <scope>NUCLEOTIDE SEQUENCE [LARGE SCALE GENOMIC DNA]</scope>
    <source>
        <strain evidence="16">Tak-1</strain>
    </source>
</reference>
<dbReference type="OrthoDB" id="4062651at2759"/>
<dbReference type="PROSITE" id="PS01187">
    <property type="entry name" value="EGF_CA"/>
    <property type="match status" value="1"/>
</dbReference>
<dbReference type="FunFam" id="3.30.200.20:FF:001380">
    <property type="entry name" value="Protein kinase superfamily protein"/>
    <property type="match status" value="1"/>
</dbReference>
<dbReference type="InterPro" id="IPR001881">
    <property type="entry name" value="EGF-like_Ca-bd_dom"/>
</dbReference>
<dbReference type="PANTHER" id="PTHR46008">
    <property type="entry name" value="LEAF RUST 10 DISEASE-RESISTANCE LOCUS RECEPTOR-LIKE PROTEIN KINASE-LIKE 1.4"/>
    <property type="match status" value="1"/>
</dbReference>
<dbReference type="GO" id="GO:0005524">
    <property type="term" value="F:ATP binding"/>
    <property type="evidence" value="ECO:0007669"/>
    <property type="project" value="UniProtKB-UniRule"/>
</dbReference>